<accession>A0ABY6LSD1</accession>
<evidence type="ECO:0008006" key="3">
    <source>
        <dbReference type="Google" id="ProtNLM"/>
    </source>
</evidence>
<name>A0ABY6LSD1_9ARAC</name>
<organism evidence="1 2">
    <name type="scientific">Cordylochernes scorpioides</name>
    <dbReference type="NCBI Taxonomy" id="51811"/>
    <lineage>
        <taxon>Eukaryota</taxon>
        <taxon>Metazoa</taxon>
        <taxon>Ecdysozoa</taxon>
        <taxon>Arthropoda</taxon>
        <taxon>Chelicerata</taxon>
        <taxon>Arachnida</taxon>
        <taxon>Pseudoscorpiones</taxon>
        <taxon>Cheliferoidea</taxon>
        <taxon>Chernetidae</taxon>
        <taxon>Cordylochernes</taxon>
    </lineage>
</organism>
<proteinExistence type="predicted"/>
<dbReference type="EMBL" id="CP092885">
    <property type="protein sequence ID" value="UYV83272.1"/>
    <property type="molecule type" value="Genomic_DNA"/>
</dbReference>
<dbReference type="Proteomes" id="UP001235939">
    <property type="component" value="Chromosome 23"/>
</dbReference>
<reference evidence="1 2" key="1">
    <citation type="submission" date="2022-03" db="EMBL/GenBank/DDBJ databases">
        <title>A chromosomal length assembly of Cordylochernes scorpioides.</title>
        <authorList>
            <person name="Zeh D."/>
            <person name="Zeh J."/>
        </authorList>
    </citation>
    <scope>NUCLEOTIDE SEQUENCE [LARGE SCALE GENOMIC DNA]</scope>
    <source>
        <strain evidence="1">IN4F17</strain>
        <tissue evidence="1">Whole Body</tissue>
    </source>
</reference>
<evidence type="ECO:0000313" key="2">
    <source>
        <dbReference type="Proteomes" id="UP001235939"/>
    </source>
</evidence>
<evidence type="ECO:0000313" key="1">
    <source>
        <dbReference type="EMBL" id="UYV83272.1"/>
    </source>
</evidence>
<gene>
    <name evidence="1" type="ORF">LAZ67_23000349</name>
</gene>
<protein>
    <recommendedName>
        <fullName evidence="3">Reverse transcriptase domain-containing protein</fullName>
    </recommendedName>
</protein>
<keyword evidence="2" id="KW-1185">Reference proteome</keyword>
<sequence>MNNSSIIIIEEEEIMNIISNSDVKKAPGLDNISNNMIKCAYPKIKLMLFKLFNKCIQKGQHGFVKSKSACLNKITDAIIEHRQKELVTLIAIEIEGAFDNTWWPALIKRIDEDNMPADLLKILQSLLKNRKIIFNYSSRKFSKTLSKGCPQVFYIFHNKDKFEINSKNNIITPVQEIKILGITFANQRRKNKLNFNPHLNNILNRTQRLKILLFSICGKSWGLSTKTHFIQTIFRPILTYGTEVWYEYISKKYIHKFNSLQYQILLWCTQTYKTTSYSCVHTLANIPLITDYMESRNIKYDLNNLSIENQERYDLDIPDIIENFIKYKMTLLKKNTNQTFQKLVKYPLLINQDLKASCKTSRITLTNKQSRTNSSIVRRGVDLFKNPDFN</sequence>